<evidence type="ECO:0000256" key="1">
    <source>
        <dbReference type="SAM" id="MobiDB-lite"/>
    </source>
</evidence>
<comment type="caution">
    <text evidence="2">The sequence shown here is derived from an EMBL/GenBank/DDBJ whole genome shotgun (WGS) entry which is preliminary data.</text>
</comment>
<organism evidence="2 3">
    <name type="scientific">Popillia japonica</name>
    <name type="common">Japanese beetle</name>
    <dbReference type="NCBI Taxonomy" id="7064"/>
    <lineage>
        <taxon>Eukaryota</taxon>
        <taxon>Metazoa</taxon>
        <taxon>Ecdysozoa</taxon>
        <taxon>Arthropoda</taxon>
        <taxon>Hexapoda</taxon>
        <taxon>Insecta</taxon>
        <taxon>Pterygota</taxon>
        <taxon>Neoptera</taxon>
        <taxon>Endopterygota</taxon>
        <taxon>Coleoptera</taxon>
        <taxon>Polyphaga</taxon>
        <taxon>Scarabaeiformia</taxon>
        <taxon>Scarabaeidae</taxon>
        <taxon>Rutelinae</taxon>
        <taxon>Popillia</taxon>
    </lineage>
</organism>
<gene>
    <name evidence="2" type="ORF">QE152_g33068</name>
</gene>
<keyword evidence="3" id="KW-1185">Reference proteome</keyword>
<dbReference type="Proteomes" id="UP001458880">
    <property type="component" value="Unassembled WGS sequence"/>
</dbReference>
<evidence type="ECO:0000313" key="3">
    <source>
        <dbReference type="Proteomes" id="UP001458880"/>
    </source>
</evidence>
<feature type="compositionally biased region" description="Basic and acidic residues" evidence="1">
    <location>
        <begin position="8"/>
        <end position="23"/>
    </location>
</feature>
<feature type="compositionally biased region" description="Basic and acidic residues" evidence="1">
    <location>
        <begin position="40"/>
        <end position="50"/>
    </location>
</feature>
<proteinExistence type="predicted"/>
<protein>
    <submittedName>
        <fullName evidence="2">Uncharacterized protein</fullName>
    </submittedName>
</protein>
<evidence type="ECO:0000313" key="2">
    <source>
        <dbReference type="EMBL" id="KAK9695121.1"/>
    </source>
</evidence>
<dbReference type="AlphaFoldDB" id="A0AAW1IYI1"/>
<dbReference type="EMBL" id="JASPKY010000491">
    <property type="protein sequence ID" value="KAK9695121.1"/>
    <property type="molecule type" value="Genomic_DNA"/>
</dbReference>
<feature type="region of interest" description="Disordered" evidence="1">
    <location>
        <begin position="1"/>
        <end position="50"/>
    </location>
</feature>
<sequence length="244" mass="28577">MNELQKSTIRDEEKRKEGGETSRGDMTPQNTIDVEMTNPFEKRDFIQRTPPRERASLITSLEDLKNMRKDPFHPRKIHYQSKRKRIENCPENQRLTSQGVPATDLQSILRGICGQIEALENMVSDTYKPKKELVEIASQLALEREKLISQEIQAQIKLTTQKPENYEEEQLEREKLISQEIQAQIKLTTQKPENYEEEQEANEPICEECKKAKIQHLRRKRLIGDGTWNMNRYAKNVKKPKSST</sequence>
<name>A0AAW1IYI1_POPJA</name>
<accession>A0AAW1IYI1</accession>
<reference evidence="2 3" key="1">
    <citation type="journal article" date="2024" name="BMC Genomics">
        <title>De novo assembly and annotation of Popillia japonica's genome with initial clues to its potential as an invasive pest.</title>
        <authorList>
            <person name="Cucini C."/>
            <person name="Boschi S."/>
            <person name="Funari R."/>
            <person name="Cardaioli E."/>
            <person name="Iannotti N."/>
            <person name="Marturano G."/>
            <person name="Paoli F."/>
            <person name="Bruttini M."/>
            <person name="Carapelli A."/>
            <person name="Frati F."/>
            <person name="Nardi F."/>
        </authorList>
    </citation>
    <scope>NUCLEOTIDE SEQUENCE [LARGE SCALE GENOMIC DNA]</scope>
    <source>
        <strain evidence="2">DMR45628</strain>
    </source>
</reference>